<accession>A0A6P5P069</accession>
<gene>
    <name evidence="3" type="primary">C19H10orf62</name>
</gene>
<evidence type="ECO:0000256" key="1">
    <source>
        <dbReference type="SAM" id="MobiDB-lite"/>
    </source>
</evidence>
<evidence type="ECO:0000313" key="2">
    <source>
        <dbReference type="Proteomes" id="UP000515126"/>
    </source>
</evidence>
<dbReference type="InterPro" id="IPR037649">
    <property type="entry name" value="C10orf62"/>
</dbReference>
<feature type="compositionally biased region" description="Polar residues" evidence="1">
    <location>
        <begin position="208"/>
        <end position="224"/>
    </location>
</feature>
<dbReference type="PANTHER" id="PTHR23008">
    <property type="entry name" value="CHROMOSOME 28 C10ORF62 HOMOLOG"/>
    <property type="match status" value="1"/>
</dbReference>
<feature type="compositionally biased region" description="Low complexity" evidence="1">
    <location>
        <begin position="263"/>
        <end position="291"/>
    </location>
</feature>
<feature type="compositionally biased region" description="Basic and acidic residues" evidence="1">
    <location>
        <begin position="16"/>
        <end position="27"/>
    </location>
</feature>
<dbReference type="GeneID" id="110285312"/>
<feature type="region of interest" description="Disordered" evidence="1">
    <location>
        <begin position="141"/>
        <end position="160"/>
    </location>
</feature>
<feature type="region of interest" description="Disordered" evidence="1">
    <location>
        <begin position="1"/>
        <end position="29"/>
    </location>
</feature>
<dbReference type="RefSeq" id="XP_021007038.1">
    <property type="nucleotide sequence ID" value="XM_021151379.2"/>
</dbReference>
<dbReference type="AlphaFoldDB" id="A0A6P5P069"/>
<feature type="compositionally biased region" description="Polar residues" evidence="1">
    <location>
        <begin position="91"/>
        <end position="101"/>
    </location>
</feature>
<dbReference type="Proteomes" id="UP000515126">
    <property type="component" value="Chromosome 19"/>
</dbReference>
<feature type="compositionally biased region" description="Basic residues" evidence="1">
    <location>
        <begin position="1"/>
        <end position="10"/>
    </location>
</feature>
<feature type="compositionally biased region" description="Polar residues" evidence="1">
    <location>
        <begin position="292"/>
        <end position="303"/>
    </location>
</feature>
<feature type="compositionally biased region" description="Low complexity" evidence="1">
    <location>
        <begin position="226"/>
        <end position="247"/>
    </location>
</feature>
<organism evidence="2 3">
    <name type="scientific">Mus caroli</name>
    <name type="common">Ryukyu mouse</name>
    <name type="synonym">Ricefield mouse</name>
    <dbReference type="NCBI Taxonomy" id="10089"/>
    <lineage>
        <taxon>Eukaryota</taxon>
        <taxon>Metazoa</taxon>
        <taxon>Chordata</taxon>
        <taxon>Craniata</taxon>
        <taxon>Vertebrata</taxon>
        <taxon>Euteleostomi</taxon>
        <taxon>Mammalia</taxon>
        <taxon>Eutheria</taxon>
        <taxon>Euarchontoglires</taxon>
        <taxon>Glires</taxon>
        <taxon>Rodentia</taxon>
        <taxon>Myomorpha</taxon>
        <taxon>Muroidea</taxon>
        <taxon>Muridae</taxon>
        <taxon>Murinae</taxon>
        <taxon>Mus</taxon>
        <taxon>Mus</taxon>
    </lineage>
</organism>
<feature type="region of interest" description="Disordered" evidence="1">
    <location>
        <begin position="91"/>
        <end position="115"/>
    </location>
</feature>
<reference evidence="3" key="1">
    <citation type="submission" date="2025-08" db="UniProtKB">
        <authorList>
            <consortium name="RefSeq"/>
        </authorList>
    </citation>
    <scope>IDENTIFICATION</scope>
</reference>
<dbReference type="KEGG" id="mcal:110285312"/>
<keyword evidence="2" id="KW-1185">Reference proteome</keyword>
<dbReference type="Pfam" id="PF17729">
    <property type="entry name" value="DUF5569"/>
    <property type="match status" value="1"/>
</dbReference>
<proteinExistence type="predicted"/>
<dbReference type="CTD" id="110285312"/>
<feature type="region of interest" description="Disordered" evidence="1">
    <location>
        <begin position="190"/>
        <end position="303"/>
    </location>
</feature>
<dbReference type="PANTHER" id="PTHR23008:SF0">
    <property type="entry name" value="CHROMOSOME 10 OPEN READING FRAME 62"/>
    <property type="match status" value="1"/>
</dbReference>
<feature type="compositionally biased region" description="Polar residues" evidence="1">
    <location>
        <begin position="248"/>
        <end position="262"/>
    </location>
</feature>
<evidence type="ECO:0000313" key="3">
    <source>
        <dbReference type="RefSeq" id="XP_021007038.1"/>
    </source>
</evidence>
<sequence>MLWAHRKKRKAATETTEGKPPESHRANDSWIKSHFSRLSEERLPTCRYVSNNGHSPESRHGEVNTTLHVDTLTTKHGERGAALHRDSFASKQKISGSSMTKEMQRESGKSPSMEDETWAAVAACTKEIDAKGHRVANSMLQRSTTHHRKGHAESRNISPEELKALEEVEIKLKGNFLTHHETGVAGANQSHTVYSQSRHSNQSHHSYPSHQSNQSHPVYSSHQGHPSHLSHQSYPSYSSHQSHPGHSNHQGHSGLSSHQTHLGHSNHQGHPGHSSHQSHQGQPGHPSHQSHNLPNHRNQIYGS</sequence>
<feature type="compositionally biased region" description="Low complexity" evidence="1">
    <location>
        <begin position="195"/>
        <end position="206"/>
    </location>
</feature>
<feature type="compositionally biased region" description="Basic and acidic residues" evidence="1">
    <location>
        <begin position="151"/>
        <end position="160"/>
    </location>
</feature>
<protein>
    <submittedName>
        <fullName evidence="3">Uncharacterized protein C10orf62 homolog</fullName>
    </submittedName>
</protein>
<name>A0A6P5P069_MUSCR</name>